<feature type="domain" description="Conserved hypothetical protein CHP02391" evidence="1">
    <location>
        <begin position="257"/>
        <end position="380"/>
    </location>
</feature>
<sequence>MITLIVSDKLSEKFDSDPIEYSGGDIFVRGWEFLLENDPACDVLVLDLDLESRVDSRRFGREFATKVGHGEINNHSVEFIECFDSLCEDIPTLLRSGSVVITLHSNGVIARDRSRHGPDSSSVGSSTNWLNGLDVADSITSSKEGNFELVSEISAVRDYYAWVGRGISVELNTDVVTEPTILAEVSGEIGGVAVREFRDWHGERVDATGSLVILPQPRSLARPFSLAKSLAGIGQAFHLGSDHQNTRVVQSELPIDSLDDELQARCADKFDRGEYADAVRAAGQLLEERLKQYSPDEVGDRDGYDLISHLFSEDGGPLSFGRTGSERKGIYFMYAGAYLALRNPLSHRSPDGEDDEYLGTISPEEAHHAICYVDLLLKFLDKYN</sequence>
<dbReference type="GeneID" id="35592585"/>
<reference evidence="2 3" key="1">
    <citation type="submission" date="2018-01" db="EMBL/GenBank/DDBJ databases">
        <title>Complete genome sequence of Salinigranum rubrum GX10T, an extremely halophilic archaeon isolated from a marine solar saltern.</title>
        <authorList>
            <person name="Han S."/>
        </authorList>
    </citation>
    <scope>NUCLEOTIDE SEQUENCE [LARGE SCALE GENOMIC DNA]</scope>
    <source>
        <strain evidence="2 3">GX10</strain>
    </source>
</reference>
<evidence type="ECO:0000313" key="2">
    <source>
        <dbReference type="EMBL" id="AUV82077.1"/>
    </source>
</evidence>
<dbReference type="Pfam" id="PF09509">
    <property type="entry name" value="Hypoth_Ymh"/>
    <property type="match status" value="1"/>
</dbReference>
<evidence type="ECO:0000259" key="1">
    <source>
        <dbReference type="Pfam" id="PF09509"/>
    </source>
</evidence>
<name>A0A2I8VJG0_9EURY</name>
<evidence type="ECO:0000313" key="3">
    <source>
        <dbReference type="Proteomes" id="UP000236584"/>
    </source>
</evidence>
<dbReference type="KEGG" id="srub:C2R22_10800"/>
<dbReference type="InterPro" id="IPR012654">
    <property type="entry name" value="CHP02391"/>
</dbReference>
<dbReference type="RefSeq" id="WP_103425766.1">
    <property type="nucleotide sequence ID" value="NZ_CP026309.1"/>
</dbReference>
<gene>
    <name evidence="2" type="ORF">C2R22_10800</name>
</gene>
<dbReference type="OrthoDB" id="275426at2157"/>
<dbReference type="AlphaFoldDB" id="A0A2I8VJG0"/>
<dbReference type="EMBL" id="CP026309">
    <property type="protein sequence ID" value="AUV82077.1"/>
    <property type="molecule type" value="Genomic_DNA"/>
</dbReference>
<proteinExistence type="predicted"/>
<accession>A0A2I8VJG0</accession>
<dbReference type="Proteomes" id="UP000236584">
    <property type="component" value="Chromosome"/>
</dbReference>
<organism evidence="2 3">
    <name type="scientific">Salinigranum rubrum</name>
    <dbReference type="NCBI Taxonomy" id="755307"/>
    <lineage>
        <taxon>Archaea</taxon>
        <taxon>Methanobacteriati</taxon>
        <taxon>Methanobacteriota</taxon>
        <taxon>Stenosarchaea group</taxon>
        <taxon>Halobacteria</taxon>
        <taxon>Halobacteriales</taxon>
        <taxon>Haloferacaceae</taxon>
        <taxon>Salinigranum</taxon>
    </lineage>
</organism>
<protein>
    <recommendedName>
        <fullName evidence="1">Conserved hypothetical protein CHP02391 domain-containing protein</fullName>
    </recommendedName>
</protein>
<keyword evidence="3" id="KW-1185">Reference proteome</keyword>